<dbReference type="InterPro" id="IPR021719">
    <property type="entry name" value="Prot_inh_I78"/>
</dbReference>
<evidence type="ECO:0000313" key="3">
    <source>
        <dbReference type="Proteomes" id="UP000216188"/>
    </source>
</evidence>
<protein>
    <submittedName>
        <fullName evidence="2">Peptidase inhibitor I78 family protein</fullName>
    </submittedName>
</protein>
<dbReference type="Pfam" id="PF11720">
    <property type="entry name" value="Inhibitor_I78"/>
    <property type="match status" value="1"/>
</dbReference>
<accession>A0A256G8V3</accession>
<evidence type="ECO:0000256" key="1">
    <source>
        <dbReference type="SAM" id="SignalP"/>
    </source>
</evidence>
<dbReference type="Gene3D" id="3.30.10.10">
    <property type="entry name" value="Trypsin Inhibitor V, subunit A"/>
    <property type="match status" value="1"/>
</dbReference>
<dbReference type="PROSITE" id="PS51257">
    <property type="entry name" value="PROKAR_LIPOPROTEIN"/>
    <property type="match status" value="1"/>
</dbReference>
<proteinExistence type="predicted"/>
<dbReference type="RefSeq" id="WP_094544186.1">
    <property type="nucleotide sequence ID" value="NZ_JBHEEM010000005.1"/>
</dbReference>
<feature type="chain" id="PRO_5012061428" evidence="1">
    <location>
        <begin position="21"/>
        <end position="101"/>
    </location>
</feature>
<organism evidence="2 3">
    <name type="scientific">Brucella pseudogrignonensis</name>
    <dbReference type="NCBI Taxonomy" id="419475"/>
    <lineage>
        <taxon>Bacteria</taxon>
        <taxon>Pseudomonadati</taxon>
        <taxon>Pseudomonadota</taxon>
        <taxon>Alphaproteobacteria</taxon>
        <taxon>Hyphomicrobiales</taxon>
        <taxon>Brucellaceae</taxon>
        <taxon>Brucella/Ochrobactrum group</taxon>
        <taxon>Brucella</taxon>
    </lineage>
</organism>
<feature type="signal peptide" evidence="1">
    <location>
        <begin position="1"/>
        <end position="20"/>
    </location>
</feature>
<keyword evidence="1" id="KW-0732">Signal</keyword>
<dbReference type="EMBL" id="NNRM01000039">
    <property type="protein sequence ID" value="OYR23557.1"/>
    <property type="molecule type" value="Genomic_DNA"/>
</dbReference>
<dbReference type="AlphaFoldDB" id="A0A256G8V3"/>
<evidence type="ECO:0000313" key="2">
    <source>
        <dbReference type="EMBL" id="OYR23557.1"/>
    </source>
</evidence>
<dbReference type="Proteomes" id="UP000216188">
    <property type="component" value="Unassembled WGS sequence"/>
</dbReference>
<reference evidence="2 3" key="1">
    <citation type="submission" date="2017-07" db="EMBL/GenBank/DDBJ databases">
        <title>Phylogenetic study on the rhizospheric bacterium Ochrobactrum sp. A44.</title>
        <authorList>
            <person name="Krzyzanowska D.M."/>
            <person name="Ossowicki A."/>
            <person name="Rajewska M."/>
            <person name="Maciag T."/>
            <person name="Kaczynski Z."/>
            <person name="Czerwicka M."/>
            <person name="Jafra S."/>
        </authorList>
    </citation>
    <scope>NUCLEOTIDE SEQUENCE [LARGE SCALE GENOMIC DNA]</scope>
    <source>
        <strain evidence="2 3">CCUG 30717</strain>
    </source>
</reference>
<name>A0A256G8V3_9HYPH</name>
<comment type="caution">
    <text evidence="2">The sequence shown here is derived from an EMBL/GenBank/DDBJ whole genome shotgun (WGS) entry which is preliminary data.</text>
</comment>
<sequence length="101" mass="10594">MSIARSVIPCAAIFVVIALAGCQKQTVSAAPDPQKSLCDQAAASALAGKNRISDQQAMQQTGATLVRQIKPGDPVTMDFHQERVTIETDPDSGRIVRAACG</sequence>
<gene>
    <name evidence="2" type="ORF">CEV34_3561</name>
</gene>
<keyword evidence="3" id="KW-1185">Reference proteome</keyword>